<comment type="caution">
    <text evidence="9">The sequence shown here is derived from an EMBL/GenBank/DDBJ whole genome shotgun (WGS) entry which is preliminary data.</text>
</comment>
<dbReference type="PROSITE" id="PS00211">
    <property type="entry name" value="ABC_TRANSPORTER_1"/>
    <property type="match status" value="1"/>
</dbReference>
<comment type="similarity">
    <text evidence="1">Belongs to the ABC transporter superfamily.</text>
</comment>
<dbReference type="InterPro" id="IPR027417">
    <property type="entry name" value="P-loop_NTPase"/>
</dbReference>
<accession>A0ABT6ALW1</accession>
<evidence type="ECO:0000256" key="7">
    <source>
        <dbReference type="SAM" id="MobiDB-lite"/>
    </source>
</evidence>
<dbReference type="Gene3D" id="3.40.50.300">
    <property type="entry name" value="P-loop containing nucleotide triphosphate hydrolases"/>
    <property type="match status" value="1"/>
</dbReference>
<dbReference type="Pfam" id="PF00005">
    <property type="entry name" value="ABC_tran"/>
    <property type="match status" value="1"/>
</dbReference>
<dbReference type="InterPro" id="IPR050166">
    <property type="entry name" value="ABC_transporter_ATP-bind"/>
</dbReference>
<keyword evidence="2" id="KW-0813">Transport</keyword>
<evidence type="ECO:0000256" key="3">
    <source>
        <dbReference type="ARBA" id="ARBA00022475"/>
    </source>
</evidence>
<organism evidence="9 10">
    <name type="scientific">Cupriavidus basilensis</name>
    <dbReference type="NCBI Taxonomy" id="68895"/>
    <lineage>
        <taxon>Bacteria</taxon>
        <taxon>Pseudomonadati</taxon>
        <taxon>Pseudomonadota</taxon>
        <taxon>Betaproteobacteria</taxon>
        <taxon>Burkholderiales</taxon>
        <taxon>Burkholderiaceae</taxon>
        <taxon>Cupriavidus</taxon>
    </lineage>
</organism>
<dbReference type="RefSeq" id="WP_276264884.1">
    <property type="nucleotide sequence ID" value="NZ_JARJLM010000197.1"/>
</dbReference>
<keyword evidence="6 9" id="KW-0067">ATP-binding</keyword>
<sequence>MSAFFRSAMQTPAASPGPGTGNGVSDAGGEPAPAGRGARGADAPLLFANQVEKTYPNGTVALERVKLAIQPGEFVSLLGPSGCGKSTLLKLFAGLETPSAGHLRWWGNPALPIATDAAGRTLAMVFQEATLMPWARVADNVRLPLDLARMPRAEAGERVQRALALVGLGRFGSVYPRELSGGMQMRVSIARALVTNPDLLLMDEPFGALDEFTRNRLDADLRALWAERGLTVVFVTHSIYEAVYLSSRVVVMAARPGRVIADVAIEGPELRDEAFRVSPAFTQYCAQLSALLTQANTGAGPGQNAH</sequence>
<dbReference type="InterPro" id="IPR017871">
    <property type="entry name" value="ABC_transporter-like_CS"/>
</dbReference>
<dbReference type="PROSITE" id="PS50893">
    <property type="entry name" value="ABC_TRANSPORTER_2"/>
    <property type="match status" value="1"/>
</dbReference>
<evidence type="ECO:0000256" key="6">
    <source>
        <dbReference type="ARBA" id="ARBA00022840"/>
    </source>
</evidence>
<dbReference type="SMART" id="SM00382">
    <property type="entry name" value="AAA"/>
    <property type="match status" value="1"/>
</dbReference>
<evidence type="ECO:0000256" key="2">
    <source>
        <dbReference type="ARBA" id="ARBA00022448"/>
    </source>
</evidence>
<reference evidence="9 10" key="1">
    <citation type="submission" date="2023-03" db="EMBL/GenBank/DDBJ databases">
        <title>Draft assemblies of triclosan tolerant bacteria isolated from returned activated sludge.</title>
        <authorList>
            <person name="Van Hamelsveld S."/>
        </authorList>
    </citation>
    <scope>NUCLEOTIDE SEQUENCE [LARGE SCALE GENOMIC DNA]</scope>
    <source>
        <strain evidence="9 10">GW210010_S58</strain>
    </source>
</reference>
<keyword evidence="10" id="KW-1185">Reference proteome</keyword>
<evidence type="ECO:0000313" key="9">
    <source>
        <dbReference type="EMBL" id="MDF3833566.1"/>
    </source>
</evidence>
<evidence type="ECO:0000256" key="5">
    <source>
        <dbReference type="ARBA" id="ARBA00022741"/>
    </source>
</evidence>
<gene>
    <name evidence="9" type="ORF">P3W85_11490</name>
</gene>
<dbReference type="EMBL" id="JARJLM010000197">
    <property type="protein sequence ID" value="MDF3833566.1"/>
    <property type="molecule type" value="Genomic_DNA"/>
</dbReference>
<keyword evidence="5" id="KW-0547">Nucleotide-binding</keyword>
<keyword evidence="4" id="KW-0997">Cell inner membrane</keyword>
<dbReference type="PANTHER" id="PTHR42788:SF19">
    <property type="entry name" value="ALIPHATIC SULFONATES IMPORT ATP-BINDING PROTEIN SSUB 2"/>
    <property type="match status" value="1"/>
</dbReference>
<dbReference type="PANTHER" id="PTHR42788">
    <property type="entry name" value="TAURINE IMPORT ATP-BINDING PROTEIN-RELATED"/>
    <property type="match status" value="1"/>
</dbReference>
<dbReference type="GO" id="GO:0005524">
    <property type="term" value="F:ATP binding"/>
    <property type="evidence" value="ECO:0007669"/>
    <property type="project" value="UniProtKB-KW"/>
</dbReference>
<feature type="region of interest" description="Disordered" evidence="7">
    <location>
        <begin position="1"/>
        <end position="39"/>
    </location>
</feature>
<name>A0ABT6ALW1_9BURK</name>
<dbReference type="InterPro" id="IPR003593">
    <property type="entry name" value="AAA+_ATPase"/>
</dbReference>
<dbReference type="CDD" id="cd03293">
    <property type="entry name" value="ABC_NrtD_SsuB_transporters"/>
    <property type="match status" value="1"/>
</dbReference>
<dbReference type="Proteomes" id="UP001216674">
    <property type="component" value="Unassembled WGS sequence"/>
</dbReference>
<evidence type="ECO:0000259" key="8">
    <source>
        <dbReference type="PROSITE" id="PS50893"/>
    </source>
</evidence>
<feature type="compositionally biased region" description="Low complexity" evidence="7">
    <location>
        <begin position="27"/>
        <end position="39"/>
    </location>
</feature>
<evidence type="ECO:0000256" key="4">
    <source>
        <dbReference type="ARBA" id="ARBA00022519"/>
    </source>
</evidence>
<proteinExistence type="inferred from homology"/>
<keyword evidence="4" id="KW-0472">Membrane</keyword>
<keyword evidence="3" id="KW-1003">Cell membrane</keyword>
<dbReference type="SUPFAM" id="SSF52540">
    <property type="entry name" value="P-loop containing nucleoside triphosphate hydrolases"/>
    <property type="match status" value="1"/>
</dbReference>
<feature type="domain" description="ABC transporter" evidence="8">
    <location>
        <begin position="46"/>
        <end position="279"/>
    </location>
</feature>
<dbReference type="InterPro" id="IPR003439">
    <property type="entry name" value="ABC_transporter-like_ATP-bd"/>
</dbReference>
<protein>
    <submittedName>
        <fullName evidence="9">ABC transporter ATP-binding protein</fullName>
    </submittedName>
</protein>
<evidence type="ECO:0000313" key="10">
    <source>
        <dbReference type="Proteomes" id="UP001216674"/>
    </source>
</evidence>
<evidence type="ECO:0000256" key="1">
    <source>
        <dbReference type="ARBA" id="ARBA00005417"/>
    </source>
</evidence>